<reference evidence="2 3" key="1">
    <citation type="submission" date="2020-08" db="EMBL/GenBank/DDBJ databases">
        <title>Genome sequencing of Purple Non-Sulfur Bacteria from various extreme environments.</title>
        <authorList>
            <person name="Mayer M."/>
        </authorList>
    </citation>
    <scope>NUCLEOTIDE SEQUENCE [LARGE SCALE GENOMIC DNA]</scope>
    <source>
        <strain evidence="2 3">JA135</strain>
    </source>
</reference>
<organism evidence="2 3">
    <name type="scientific">Roseospira goensis</name>
    <dbReference type="NCBI Taxonomy" id="391922"/>
    <lineage>
        <taxon>Bacteria</taxon>
        <taxon>Pseudomonadati</taxon>
        <taxon>Pseudomonadota</taxon>
        <taxon>Alphaproteobacteria</taxon>
        <taxon>Rhodospirillales</taxon>
        <taxon>Rhodospirillaceae</taxon>
        <taxon>Roseospira</taxon>
    </lineage>
</organism>
<accession>A0A7W6WLX1</accession>
<dbReference type="InterPro" id="IPR007712">
    <property type="entry name" value="RelE/ParE_toxin"/>
</dbReference>
<evidence type="ECO:0000256" key="1">
    <source>
        <dbReference type="ARBA" id="ARBA00022649"/>
    </source>
</evidence>
<dbReference type="AlphaFoldDB" id="A0A7W6WLX1"/>
<dbReference type="InterPro" id="IPR052747">
    <property type="entry name" value="TA_system_RelE_toxin"/>
</dbReference>
<evidence type="ECO:0000313" key="2">
    <source>
        <dbReference type="EMBL" id="MBB4287836.1"/>
    </source>
</evidence>
<dbReference type="Gene3D" id="3.30.2310.20">
    <property type="entry name" value="RelE-like"/>
    <property type="match status" value="1"/>
</dbReference>
<dbReference type="EMBL" id="JACIGI010000056">
    <property type="protein sequence ID" value="MBB4287836.1"/>
    <property type="molecule type" value="Genomic_DNA"/>
</dbReference>
<sequence>MHIRYTAKAQKELRKIGPAASTIVSKIEQYAADPASLQNNTKALKGSDAFRLRVGDYRVLFTVSQDGTLTIMTVIAIRHRKDAYDRP</sequence>
<name>A0A7W6WLX1_9PROT</name>
<dbReference type="SUPFAM" id="SSF143011">
    <property type="entry name" value="RelE-like"/>
    <property type="match status" value="1"/>
</dbReference>
<dbReference type="RefSeq" id="WP_184437979.1">
    <property type="nucleotide sequence ID" value="NZ_JACIGI010000056.1"/>
</dbReference>
<keyword evidence="3" id="KW-1185">Reference proteome</keyword>
<dbReference type="InterPro" id="IPR035093">
    <property type="entry name" value="RelE/ParE_toxin_dom_sf"/>
</dbReference>
<dbReference type="PANTHER" id="PTHR38813">
    <property type="match status" value="1"/>
</dbReference>
<proteinExistence type="predicted"/>
<gene>
    <name evidence="2" type="ORF">GGD88_003594</name>
</gene>
<dbReference type="Pfam" id="PF05016">
    <property type="entry name" value="ParE_toxin"/>
    <property type="match status" value="1"/>
</dbReference>
<evidence type="ECO:0000313" key="3">
    <source>
        <dbReference type="Proteomes" id="UP000555728"/>
    </source>
</evidence>
<keyword evidence="1" id="KW-1277">Toxin-antitoxin system</keyword>
<dbReference type="Proteomes" id="UP000555728">
    <property type="component" value="Unassembled WGS sequence"/>
</dbReference>
<protein>
    <submittedName>
        <fullName evidence="2">mRNA interferase RelE/StbE</fullName>
    </submittedName>
</protein>
<dbReference type="PANTHER" id="PTHR38813:SF1">
    <property type="entry name" value="TOXIN RELE1-RELATED"/>
    <property type="match status" value="1"/>
</dbReference>
<comment type="caution">
    <text evidence="2">The sequence shown here is derived from an EMBL/GenBank/DDBJ whole genome shotgun (WGS) entry which is preliminary data.</text>
</comment>